<dbReference type="EC" id="5.1.3.2" evidence="2"/>
<feature type="domain" description="NAD-dependent epimerase/dehydratase" evidence="1">
    <location>
        <begin position="21"/>
        <end position="258"/>
    </location>
</feature>
<reference evidence="2 3" key="1">
    <citation type="submission" date="2019-02" db="EMBL/GenBank/DDBJ databases">
        <title>Deep-cultivation of Planctomycetes and their phenomic and genomic characterization uncovers novel biology.</title>
        <authorList>
            <person name="Wiegand S."/>
            <person name="Jogler M."/>
            <person name="Boedeker C."/>
            <person name="Pinto D."/>
            <person name="Vollmers J."/>
            <person name="Rivas-Marin E."/>
            <person name="Kohn T."/>
            <person name="Peeters S.H."/>
            <person name="Heuer A."/>
            <person name="Rast P."/>
            <person name="Oberbeckmann S."/>
            <person name="Bunk B."/>
            <person name="Jeske O."/>
            <person name="Meyerdierks A."/>
            <person name="Storesund J.E."/>
            <person name="Kallscheuer N."/>
            <person name="Luecker S."/>
            <person name="Lage O.M."/>
            <person name="Pohl T."/>
            <person name="Merkel B.J."/>
            <person name="Hornburger P."/>
            <person name="Mueller R.-W."/>
            <person name="Bruemmer F."/>
            <person name="Labrenz M."/>
            <person name="Spormann A.M."/>
            <person name="Op den Camp H."/>
            <person name="Overmann J."/>
            <person name="Amann R."/>
            <person name="Jetten M.S.M."/>
            <person name="Mascher T."/>
            <person name="Medema M.H."/>
            <person name="Devos D.P."/>
            <person name="Kaster A.-K."/>
            <person name="Ovreas L."/>
            <person name="Rohde M."/>
            <person name="Galperin M.Y."/>
            <person name="Jogler C."/>
        </authorList>
    </citation>
    <scope>NUCLEOTIDE SEQUENCE [LARGE SCALE GENOMIC DNA]</scope>
    <source>
        <strain evidence="2 3">K23_9</strain>
    </source>
</reference>
<dbReference type="PANTHER" id="PTHR43245">
    <property type="entry name" value="BIFUNCTIONAL POLYMYXIN RESISTANCE PROTEIN ARNA"/>
    <property type="match status" value="1"/>
</dbReference>
<gene>
    <name evidence="2" type="ORF">K239x_51380</name>
</gene>
<proteinExistence type="predicted"/>
<evidence type="ECO:0000313" key="3">
    <source>
        <dbReference type="Proteomes" id="UP000319817"/>
    </source>
</evidence>
<keyword evidence="2" id="KW-0413">Isomerase</keyword>
<dbReference type="OrthoDB" id="258549at2"/>
<evidence type="ECO:0000259" key="1">
    <source>
        <dbReference type="Pfam" id="PF01370"/>
    </source>
</evidence>
<dbReference type="InterPro" id="IPR001509">
    <property type="entry name" value="Epimerase_deHydtase"/>
</dbReference>
<sequence length="333" mass="35949">MSNVVYKLPSDATSLKGKRCLVTGGAGFIGSTLIDALRSQGAIVRSLDNYSTGFAENLAHVTEDAGVEIVDGDAADAKIVGQVMKDVDIVFHHAAMASVPRSMREPALCHAWCTTSTVELLNASVAGNVKRFVLASTSAAYGDSPFVSKRESDAVGPLSPYAAAKLAAESYLQAFHRGFNLETVILRYFNVFGPRQDPQSEYSAVIPRFVSMILSGERPIIYGDGNQSRDFVFVRDVALANMLAATMPEAPGGTFNIARGERTTLLELLQTLSDLLGKTIEPIHEPARAGDVRDSLADITQARARLQYEPTVDMHEGLRQSIDYYQSITAVAK</sequence>
<dbReference type="SUPFAM" id="SSF51735">
    <property type="entry name" value="NAD(P)-binding Rossmann-fold domains"/>
    <property type="match status" value="1"/>
</dbReference>
<dbReference type="EMBL" id="CP036526">
    <property type="protein sequence ID" value="QDT13122.1"/>
    <property type="molecule type" value="Genomic_DNA"/>
</dbReference>
<accession>A0A517P171</accession>
<evidence type="ECO:0000313" key="2">
    <source>
        <dbReference type="EMBL" id="QDT13122.1"/>
    </source>
</evidence>
<dbReference type="Proteomes" id="UP000319817">
    <property type="component" value="Chromosome"/>
</dbReference>
<dbReference type="GO" id="GO:0003978">
    <property type="term" value="F:UDP-glucose 4-epimerase activity"/>
    <property type="evidence" value="ECO:0007669"/>
    <property type="project" value="UniProtKB-EC"/>
</dbReference>
<dbReference type="Gene3D" id="3.40.50.720">
    <property type="entry name" value="NAD(P)-binding Rossmann-like Domain"/>
    <property type="match status" value="1"/>
</dbReference>
<dbReference type="Pfam" id="PF01370">
    <property type="entry name" value="Epimerase"/>
    <property type="match status" value="1"/>
</dbReference>
<keyword evidence="3" id="KW-1185">Reference proteome</keyword>
<dbReference type="InterPro" id="IPR050177">
    <property type="entry name" value="Lipid_A_modif_metabolic_enz"/>
</dbReference>
<dbReference type="PANTHER" id="PTHR43245:SF13">
    <property type="entry name" value="UDP-D-APIOSE_UDP-D-XYLOSE SYNTHASE 2"/>
    <property type="match status" value="1"/>
</dbReference>
<dbReference type="InterPro" id="IPR036291">
    <property type="entry name" value="NAD(P)-bd_dom_sf"/>
</dbReference>
<protein>
    <submittedName>
        <fullName evidence="2">UDP-glucose 4-epimerase</fullName>
        <ecNumber evidence="2">5.1.3.2</ecNumber>
    </submittedName>
</protein>
<dbReference type="AlphaFoldDB" id="A0A517P171"/>
<dbReference type="RefSeq" id="WP_145420911.1">
    <property type="nucleotide sequence ID" value="NZ_CP036526.1"/>
</dbReference>
<name>A0A517P171_9BACT</name>
<organism evidence="2 3">
    <name type="scientific">Stieleria marina</name>
    <dbReference type="NCBI Taxonomy" id="1930275"/>
    <lineage>
        <taxon>Bacteria</taxon>
        <taxon>Pseudomonadati</taxon>
        <taxon>Planctomycetota</taxon>
        <taxon>Planctomycetia</taxon>
        <taxon>Pirellulales</taxon>
        <taxon>Pirellulaceae</taxon>
        <taxon>Stieleria</taxon>
    </lineage>
</organism>
<dbReference type="Gene3D" id="3.90.25.10">
    <property type="entry name" value="UDP-galactose 4-epimerase, domain 1"/>
    <property type="match status" value="1"/>
</dbReference>